<dbReference type="GO" id="GO:0003839">
    <property type="term" value="F:gamma-glutamylcyclotransferase activity"/>
    <property type="evidence" value="ECO:0007669"/>
    <property type="project" value="InterPro"/>
</dbReference>
<gene>
    <name evidence="5" type="ORF">SAMN02745195_01145</name>
</gene>
<evidence type="ECO:0000256" key="1">
    <source>
        <dbReference type="ARBA" id="ARBA00023239"/>
    </source>
</evidence>
<dbReference type="GO" id="GO:0016740">
    <property type="term" value="F:transferase activity"/>
    <property type="evidence" value="ECO:0007669"/>
    <property type="project" value="UniProtKB-KW"/>
</dbReference>
<reference evidence="6" key="1">
    <citation type="submission" date="2016-11" db="EMBL/GenBank/DDBJ databases">
        <authorList>
            <person name="Varghese N."/>
            <person name="Submissions S."/>
        </authorList>
    </citation>
    <scope>NUCLEOTIDE SEQUENCE [LARGE SCALE GENOMIC DNA]</scope>
    <source>
        <strain evidence="6">DSM 18761</strain>
    </source>
</reference>
<dbReference type="RefSeq" id="WP_072968214.1">
    <property type="nucleotide sequence ID" value="NZ_FQUR01000009.1"/>
</dbReference>
<evidence type="ECO:0000256" key="3">
    <source>
        <dbReference type="PIRSR" id="PIRSR617939-2"/>
    </source>
</evidence>
<dbReference type="Gene3D" id="3.10.490.10">
    <property type="entry name" value="Gamma-glutamyl cyclotransferase-like"/>
    <property type="match status" value="1"/>
</dbReference>
<protein>
    <submittedName>
        <fullName evidence="5">Gamma-glutamyl cyclotransferase, AIG2-like</fullName>
    </submittedName>
</protein>
<evidence type="ECO:0000313" key="5">
    <source>
        <dbReference type="EMBL" id="SHE77137.1"/>
    </source>
</evidence>
<dbReference type="PANTHER" id="PTHR12935">
    <property type="entry name" value="GAMMA-GLUTAMYLCYCLOTRANSFERASE"/>
    <property type="match status" value="1"/>
</dbReference>
<dbReference type="InterPro" id="IPR017939">
    <property type="entry name" value="G-Glutamylcylcotransferase"/>
</dbReference>
<dbReference type="PANTHER" id="PTHR12935:SF0">
    <property type="entry name" value="GAMMA-GLUTAMYLCYCLOTRANSFERASE"/>
    <property type="match status" value="1"/>
</dbReference>
<keyword evidence="6" id="KW-1185">Reference proteome</keyword>
<keyword evidence="5" id="KW-0808">Transferase</keyword>
<dbReference type="Pfam" id="PF06094">
    <property type="entry name" value="GGACT"/>
    <property type="match status" value="1"/>
</dbReference>
<accession>A0A1M4W7G2</accession>
<name>A0A1M4W7G2_9THEO</name>
<dbReference type="InterPro" id="IPR013024">
    <property type="entry name" value="GGCT-like"/>
</dbReference>
<feature type="binding site" evidence="3">
    <location>
        <position position="122"/>
    </location>
    <ligand>
        <name>substrate</name>
    </ligand>
</feature>
<sequence>MKYFAYGSNMNPERMRERGVNFSNREHAILEEWRLEFNKIASRNSKEGYANIVEDEKSVVEGILYTIQDSDIEKLDRYEGYPDHYNRIKVRVKLDDGREIETITYIAKPDKVREGLKPSKKYLNHLLKGCDLLSEKYCKWLKSQETVE</sequence>
<dbReference type="Proteomes" id="UP000184127">
    <property type="component" value="Unassembled WGS sequence"/>
</dbReference>
<proteinExistence type="predicted"/>
<dbReference type="EMBL" id="FQUR01000009">
    <property type="protein sequence ID" value="SHE77137.1"/>
    <property type="molecule type" value="Genomic_DNA"/>
</dbReference>
<evidence type="ECO:0000259" key="4">
    <source>
        <dbReference type="Pfam" id="PF06094"/>
    </source>
</evidence>
<feature type="binding site" evidence="3">
    <location>
        <begin position="3"/>
        <end position="8"/>
    </location>
    <ligand>
        <name>substrate</name>
    </ligand>
</feature>
<dbReference type="InterPro" id="IPR036568">
    <property type="entry name" value="GGCT-like_sf"/>
</dbReference>
<evidence type="ECO:0000256" key="2">
    <source>
        <dbReference type="PIRSR" id="PIRSR617939-1"/>
    </source>
</evidence>
<organism evidence="5 6">
    <name type="scientific">Thermoanaerobacter uzonensis DSM 18761</name>
    <dbReference type="NCBI Taxonomy" id="1123369"/>
    <lineage>
        <taxon>Bacteria</taxon>
        <taxon>Bacillati</taxon>
        <taxon>Bacillota</taxon>
        <taxon>Clostridia</taxon>
        <taxon>Thermoanaerobacterales</taxon>
        <taxon>Thermoanaerobacteraceae</taxon>
        <taxon>Thermoanaerobacter</taxon>
    </lineage>
</organism>
<dbReference type="SUPFAM" id="SSF110857">
    <property type="entry name" value="Gamma-glutamyl cyclotransferase-like"/>
    <property type="match status" value="1"/>
</dbReference>
<dbReference type="CDD" id="cd06661">
    <property type="entry name" value="GGCT_like"/>
    <property type="match status" value="1"/>
</dbReference>
<keyword evidence="1" id="KW-0456">Lyase</keyword>
<dbReference type="InterPro" id="IPR009288">
    <property type="entry name" value="AIG2-like_dom"/>
</dbReference>
<feature type="active site" description="Proton acceptor" evidence="2">
    <location>
        <position position="79"/>
    </location>
</feature>
<feature type="domain" description="Gamma-glutamylcyclotransferase AIG2-like" evidence="4">
    <location>
        <begin position="3"/>
        <end position="114"/>
    </location>
</feature>
<dbReference type="AlphaFoldDB" id="A0A1M4W7G2"/>
<evidence type="ECO:0000313" key="6">
    <source>
        <dbReference type="Proteomes" id="UP000184127"/>
    </source>
</evidence>